<dbReference type="PANTHER" id="PTHR33121:SF15">
    <property type="entry name" value="BLUE LIGHT- AND TEMPERATURE-REGULATED ANTIREPRESSOR BLUF"/>
    <property type="match status" value="1"/>
</dbReference>
<dbReference type="PANTHER" id="PTHR33121">
    <property type="entry name" value="CYCLIC DI-GMP PHOSPHODIESTERASE PDEF"/>
    <property type="match status" value="1"/>
</dbReference>
<proteinExistence type="predicted"/>
<dbReference type="InterPro" id="IPR001633">
    <property type="entry name" value="EAL_dom"/>
</dbReference>
<dbReference type="GO" id="GO:0071111">
    <property type="term" value="F:cyclic-guanylate-specific phosphodiesterase activity"/>
    <property type="evidence" value="ECO:0007669"/>
    <property type="project" value="InterPro"/>
</dbReference>
<evidence type="ECO:0000313" key="3">
    <source>
        <dbReference type="Proteomes" id="UP000887009"/>
    </source>
</evidence>
<dbReference type="InterPro" id="IPR050706">
    <property type="entry name" value="Cyclic-di-GMP_PDE-like"/>
</dbReference>
<dbReference type="Gene3D" id="3.20.20.450">
    <property type="entry name" value="EAL domain"/>
    <property type="match status" value="1"/>
</dbReference>
<accession>A0AAI9PBS9</accession>
<comment type="caution">
    <text evidence="2">The sequence shown here is derived from an EMBL/GenBank/DDBJ whole genome shotgun (WGS) entry which is preliminary data.</text>
</comment>
<dbReference type="AlphaFoldDB" id="A0AAI9PBS9"/>
<dbReference type="InterPro" id="IPR035919">
    <property type="entry name" value="EAL_sf"/>
</dbReference>
<sequence length="150" mass="17358">MDIPAAPSSTLCQQCHEQVDLDFDFTMAFQPIVDCSQRTLFGYEALVRGLNNESAQSVIDRVNDDNRYRFDQLCRIKAIALAARLDMRGMLSINFLPNAVYRPERCIRTTLQAAREHLFPIEQIMFEFTEVEQVQDNRHIRGIVDPSFRT</sequence>
<reference evidence="2" key="1">
    <citation type="submission" date="2021-07" db="EMBL/GenBank/DDBJ databases">
        <title>Draft genome sequence of carbapenem-resistant Aeromonas spp. in Japan.</title>
        <authorList>
            <person name="Maehana S."/>
            <person name="Suzuki M."/>
            <person name="Kitasato H."/>
        </authorList>
    </citation>
    <scope>NUCLEOTIDE SEQUENCE</scope>
    <source>
        <strain evidence="2">KAM348</strain>
    </source>
</reference>
<feature type="domain" description="EAL" evidence="1">
    <location>
        <begin position="8"/>
        <end position="150"/>
    </location>
</feature>
<name>A0AAI9PBS9_AERCA</name>
<protein>
    <recommendedName>
        <fullName evidence="1">EAL domain-containing protein</fullName>
    </recommendedName>
</protein>
<dbReference type="EMBL" id="BPNL01000057">
    <property type="protein sequence ID" value="GJA56206.1"/>
    <property type="molecule type" value="Genomic_DNA"/>
</dbReference>
<evidence type="ECO:0000259" key="1">
    <source>
        <dbReference type="PROSITE" id="PS50883"/>
    </source>
</evidence>
<dbReference type="PROSITE" id="PS50883">
    <property type="entry name" value="EAL"/>
    <property type="match status" value="1"/>
</dbReference>
<dbReference type="SUPFAM" id="SSF141868">
    <property type="entry name" value="EAL domain-like"/>
    <property type="match status" value="1"/>
</dbReference>
<gene>
    <name evidence="2" type="ORF">KAM348_36290</name>
</gene>
<dbReference type="Proteomes" id="UP000887009">
    <property type="component" value="Unassembled WGS sequence"/>
</dbReference>
<organism evidence="2 3">
    <name type="scientific">Aeromonas caviae</name>
    <name type="common">Aeromonas punctata</name>
    <dbReference type="NCBI Taxonomy" id="648"/>
    <lineage>
        <taxon>Bacteria</taxon>
        <taxon>Pseudomonadati</taxon>
        <taxon>Pseudomonadota</taxon>
        <taxon>Gammaproteobacteria</taxon>
        <taxon>Aeromonadales</taxon>
        <taxon>Aeromonadaceae</taxon>
        <taxon>Aeromonas</taxon>
    </lineage>
</organism>
<evidence type="ECO:0000313" key="2">
    <source>
        <dbReference type="EMBL" id="GJA56206.1"/>
    </source>
</evidence>
<dbReference type="Pfam" id="PF00563">
    <property type="entry name" value="EAL"/>
    <property type="match status" value="1"/>
</dbReference>